<dbReference type="AlphaFoldDB" id="A0A2P8GR19"/>
<protein>
    <submittedName>
        <fullName evidence="3">Cell division protein FtsB</fullName>
    </submittedName>
    <submittedName>
        <fullName evidence="4">Septum formation initiator family protein</fullName>
    </submittedName>
</protein>
<proteinExistence type="predicted"/>
<dbReference type="RefSeq" id="WP_106561696.1">
    <property type="nucleotide sequence ID" value="NZ_PYAU01000001.1"/>
</dbReference>
<dbReference type="Proteomes" id="UP000241203">
    <property type="component" value="Unassembled WGS sequence"/>
</dbReference>
<gene>
    <name evidence="3" type="ORF">CLV49_0009</name>
    <name evidence="4" type="ORF">ELQ93_01015</name>
</gene>
<keyword evidence="2" id="KW-0812">Transmembrane</keyword>
<organism evidence="3 5">
    <name type="scientific">Labedella gwakjiensis</name>
    <dbReference type="NCBI Taxonomy" id="390269"/>
    <lineage>
        <taxon>Bacteria</taxon>
        <taxon>Bacillati</taxon>
        <taxon>Actinomycetota</taxon>
        <taxon>Actinomycetes</taxon>
        <taxon>Micrococcales</taxon>
        <taxon>Microbacteriaceae</taxon>
        <taxon>Labedella</taxon>
    </lineage>
</organism>
<keyword evidence="2" id="KW-0472">Membrane</keyword>
<dbReference type="GO" id="GO:0051301">
    <property type="term" value="P:cell division"/>
    <property type="evidence" value="ECO:0007669"/>
    <property type="project" value="UniProtKB-KW"/>
</dbReference>
<reference evidence="4 6" key="2">
    <citation type="submission" date="2018-12" db="EMBL/GenBank/DDBJ databases">
        <authorList>
            <person name="hu s."/>
            <person name="Xu Y."/>
            <person name="Xu B."/>
            <person name="Li F."/>
        </authorList>
    </citation>
    <scope>NUCLEOTIDE SEQUENCE [LARGE SCALE GENOMIC DNA]</scope>
    <source>
        <strain evidence="4 6">KSW2-17</strain>
    </source>
</reference>
<dbReference type="InterPro" id="IPR007060">
    <property type="entry name" value="FtsL/DivIC"/>
</dbReference>
<evidence type="ECO:0000313" key="3">
    <source>
        <dbReference type="EMBL" id="PSL36419.1"/>
    </source>
</evidence>
<keyword evidence="2" id="KW-1133">Transmembrane helix</keyword>
<dbReference type="Proteomes" id="UP000268291">
    <property type="component" value="Unassembled WGS sequence"/>
</dbReference>
<reference evidence="3 5" key="1">
    <citation type="submission" date="2018-03" db="EMBL/GenBank/DDBJ databases">
        <title>Genomic Encyclopedia of Archaeal and Bacterial Type Strains, Phase II (KMG-II): from individual species to whole genera.</title>
        <authorList>
            <person name="Goeker M."/>
        </authorList>
    </citation>
    <scope>NUCLEOTIDE SEQUENCE [LARGE SCALE GENOMIC DNA]</scope>
    <source>
        <strain evidence="3 5">DSM 21548</strain>
    </source>
</reference>
<accession>A0A2P8GR19</accession>
<keyword evidence="3" id="KW-0131">Cell cycle</keyword>
<evidence type="ECO:0000313" key="5">
    <source>
        <dbReference type="Proteomes" id="UP000241203"/>
    </source>
</evidence>
<keyword evidence="6" id="KW-1185">Reference proteome</keyword>
<evidence type="ECO:0000256" key="1">
    <source>
        <dbReference type="SAM" id="MobiDB-lite"/>
    </source>
</evidence>
<dbReference type="Pfam" id="PF04977">
    <property type="entry name" value="DivIC"/>
    <property type="match status" value="1"/>
</dbReference>
<feature type="transmembrane region" description="Helical" evidence="2">
    <location>
        <begin position="45"/>
        <end position="66"/>
    </location>
</feature>
<evidence type="ECO:0000313" key="6">
    <source>
        <dbReference type="Proteomes" id="UP000268291"/>
    </source>
</evidence>
<dbReference type="EMBL" id="RZGY01000001">
    <property type="protein sequence ID" value="RUQ85652.1"/>
    <property type="molecule type" value="Genomic_DNA"/>
</dbReference>
<evidence type="ECO:0000256" key="2">
    <source>
        <dbReference type="SAM" id="Phobius"/>
    </source>
</evidence>
<keyword evidence="3" id="KW-0132">Cell division</keyword>
<feature type="region of interest" description="Disordered" evidence="1">
    <location>
        <begin position="1"/>
        <end position="24"/>
    </location>
</feature>
<dbReference type="EMBL" id="PYAU01000001">
    <property type="protein sequence ID" value="PSL36419.1"/>
    <property type="molecule type" value="Genomic_DNA"/>
</dbReference>
<evidence type="ECO:0000313" key="4">
    <source>
        <dbReference type="EMBL" id="RUQ85652.1"/>
    </source>
</evidence>
<name>A0A2P8GR19_9MICO</name>
<feature type="compositionally biased region" description="Polar residues" evidence="1">
    <location>
        <begin position="1"/>
        <end position="19"/>
    </location>
</feature>
<sequence length="171" mass="18775">MAKITKSTQTTSKRPSSASREPRVPVSTSTGAVWLRGIRFSGFSLLMMGLLVLGVVVLAPNISAFVEQRQQIADLNAQLTEDGDTVDRLTAERERWNDKTFIMTQARERFFYVKPGEVSFLVINDLDAAALADVDEPVSDELTTTDTDWTEALLASLLSSAYAEEVTTPEG</sequence>
<comment type="caution">
    <text evidence="3">The sequence shown here is derived from an EMBL/GenBank/DDBJ whole genome shotgun (WGS) entry which is preliminary data.</text>
</comment>
<dbReference type="OrthoDB" id="5187715at2"/>